<evidence type="ECO:0000313" key="4">
    <source>
        <dbReference type="EMBL" id="KAF6018752.1"/>
    </source>
</evidence>
<dbReference type="Pfam" id="PF13432">
    <property type="entry name" value="TPR_16"/>
    <property type="match status" value="2"/>
</dbReference>
<dbReference type="InterPro" id="IPR011990">
    <property type="entry name" value="TPR-like_helical_dom_sf"/>
</dbReference>
<gene>
    <name evidence="4" type="ORF">EB796_022951</name>
</gene>
<dbReference type="EMBL" id="VXIV02003279">
    <property type="protein sequence ID" value="KAF6018752.1"/>
    <property type="molecule type" value="Genomic_DNA"/>
</dbReference>
<proteinExistence type="predicted"/>
<sequence length="369" mass="43160">MWVDEANYSAAKVLLLNKNVEEARKFFELALRKDPTNIQAWCNKGLFHSIKLEQAKAEEAREEMEKLMGQKKPMQDAAIQYAYWLFEYNRTPECQEEGLQVFEETLANEIGNPNTDHHHLYLKVLSRKAKHSQRFEYLRSILQKFVGELIILFNSPSQHEKLTVWLFLADIQRNYCCVEILRANELAGSSEFLDLANLDSWPDMKLCIQKLGWKYSLVSRRVSLATAEKLQVLPFDEKMWVDEANYSAAKVLLLNRNVEEARKLFELALRKDPTNIQAWCNKGLFHSIKLEQDEAEEAREEMEKLMGQREPMQDAAIQYAYWLFEYIRTSEFQEEGLQVFEETLANEIGNVNTDHHHLYLKVLEVLGTA</sequence>
<dbReference type="SUPFAM" id="SSF81901">
    <property type="entry name" value="HCP-like"/>
    <property type="match status" value="1"/>
</dbReference>
<dbReference type="InterPro" id="IPR052628">
    <property type="entry name" value="CFAP70"/>
</dbReference>
<dbReference type="InterPro" id="IPR019734">
    <property type="entry name" value="TPR_rpt"/>
</dbReference>
<dbReference type="Proteomes" id="UP000593567">
    <property type="component" value="Unassembled WGS sequence"/>
</dbReference>
<evidence type="ECO:0000256" key="1">
    <source>
        <dbReference type="ARBA" id="ARBA00022737"/>
    </source>
</evidence>
<feature type="coiled-coil region" evidence="3">
    <location>
        <begin position="50"/>
        <end position="77"/>
    </location>
</feature>
<dbReference type="PANTHER" id="PTHR44314">
    <property type="entry name" value="CILIA- AND FLAGELLA-ASSOCIATED PROTEIN 70"/>
    <property type="match status" value="1"/>
</dbReference>
<protein>
    <submittedName>
        <fullName evidence="4">Uncharacterized protein</fullName>
    </submittedName>
</protein>
<evidence type="ECO:0000256" key="2">
    <source>
        <dbReference type="ARBA" id="ARBA00022803"/>
    </source>
</evidence>
<reference evidence="4" key="1">
    <citation type="submission" date="2020-06" db="EMBL/GenBank/DDBJ databases">
        <title>Draft genome of Bugula neritina, a colonial animal packing powerful symbionts and potential medicines.</title>
        <authorList>
            <person name="Rayko M."/>
        </authorList>
    </citation>
    <scope>NUCLEOTIDE SEQUENCE [LARGE SCALE GENOMIC DNA]</scope>
    <source>
        <strain evidence="4">Kwan_BN1</strain>
    </source>
</reference>
<evidence type="ECO:0000256" key="3">
    <source>
        <dbReference type="SAM" id="Coils"/>
    </source>
</evidence>
<accession>A0A7J7IXV1</accession>
<name>A0A7J7IXV1_BUGNE</name>
<dbReference type="AlphaFoldDB" id="A0A7J7IXV1"/>
<dbReference type="SMART" id="SM00028">
    <property type="entry name" value="TPR"/>
    <property type="match status" value="2"/>
</dbReference>
<organism evidence="4 5">
    <name type="scientific">Bugula neritina</name>
    <name type="common">Brown bryozoan</name>
    <name type="synonym">Sertularia neritina</name>
    <dbReference type="NCBI Taxonomy" id="10212"/>
    <lineage>
        <taxon>Eukaryota</taxon>
        <taxon>Metazoa</taxon>
        <taxon>Spiralia</taxon>
        <taxon>Lophotrochozoa</taxon>
        <taxon>Bryozoa</taxon>
        <taxon>Gymnolaemata</taxon>
        <taxon>Cheilostomatida</taxon>
        <taxon>Flustrina</taxon>
        <taxon>Buguloidea</taxon>
        <taxon>Bugulidae</taxon>
        <taxon>Bugula</taxon>
    </lineage>
</organism>
<feature type="coiled-coil region" evidence="3">
    <location>
        <begin position="285"/>
        <end position="315"/>
    </location>
</feature>
<dbReference type="GO" id="GO:0070062">
    <property type="term" value="C:extracellular exosome"/>
    <property type="evidence" value="ECO:0007669"/>
    <property type="project" value="TreeGrafter"/>
</dbReference>
<keyword evidence="3" id="KW-0175">Coiled coil</keyword>
<dbReference type="GO" id="GO:0060271">
    <property type="term" value="P:cilium assembly"/>
    <property type="evidence" value="ECO:0007669"/>
    <property type="project" value="TreeGrafter"/>
</dbReference>
<dbReference type="GO" id="GO:0003341">
    <property type="term" value="P:cilium movement"/>
    <property type="evidence" value="ECO:0007669"/>
    <property type="project" value="TreeGrafter"/>
</dbReference>
<keyword evidence="5" id="KW-1185">Reference proteome</keyword>
<evidence type="ECO:0000313" key="5">
    <source>
        <dbReference type="Proteomes" id="UP000593567"/>
    </source>
</evidence>
<comment type="caution">
    <text evidence="4">The sequence shown here is derived from an EMBL/GenBank/DDBJ whole genome shotgun (WGS) entry which is preliminary data.</text>
</comment>
<dbReference type="GO" id="GO:0031514">
    <property type="term" value="C:motile cilium"/>
    <property type="evidence" value="ECO:0007669"/>
    <property type="project" value="TreeGrafter"/>
</dbReference>
<keyword evidence="1" id="KW-0677">Repeat</keyword>
<dbReference type="Gene3D" id="1.25.40.10">
    <property type="entry name" value="Tetratricopeptide repeat domain"/>
    <property type="match status" value="2"/>
</dbReference>
<keyword evidence="2" id="KW-0802">TPR repeat</keyword>
<dbReference type="PANTHER" id="PTHR44314:SF1">
    <property type="entry name" value="CILIA- AND FLAGELLA-ASSOCIATED PROTEIN 70"/>
    <property type="match status" value="1"/>
</dbReference>